<evidence type="ECO:0000256" key="8">
    <source>
        <dbReference type="ARBA" id="ARBA00023125"/>
    </source>
</evidence>
<keyword evidence="9 10" id="KW-0234">DNA repair</keyword>
<evidence type="ECO:0000256" key="5">
    <source>
        <dbReference type="ARBA" id="ARBA00022806"/>
    </source>
</evidence>
<dbReference type="AlphaFoldDB" id="A0A346XSH6"/>
<evidence type="ECO:0000259" key="11">
    <source>
        <dbReference type="Pfam" id="PF17946"/>
    </source>
</evidence>
<organism evidence="12 13">
    <name type="scientific">Euzebya pacifica</name>
    <dbReference type="NCBI Taxonomy" id="1608957"/>
    <lineage>
        <taxon>Bacteria</taxon>
        <taxon>Bacillati</taxon>
        <taxon>Actinomycetota</taxon>
        <taxon>Nitriliruptoria</taxon>
        <taxon>Euzebyales</taxon>
    </lineage>
</organism>
<dbReference type="InterPro" id="IPR011335">
    <property type="entry name" value="Restrct_endonuc-II-like"/>
</dbReference>
<evidence type="ECO:0000313" key="12">
    <source>
        <dbReference type="EMBL" id="AXV05173.1"/>
    </source>
</evidence>
<dbReference type="InterPro" id="IPR013986">
    <property type="entry name" value="DExx_box_DNA_helicase_dom_sf"/>
</dbReference>
<keyword evidence="4 10" id="KW-0378">Hydrolase</keyword>
<gene>
    <name evidence="10" type="primary">recC</name>
    <name evidence="12" type="ORF">DVS28_a0466</name>
</gene>
<evidence type="ECO:0000256" key="1">
    <source>
        <dbReference type="ARBA" id="ARBA00022722"/>
    </source>
</evidence>
<dbReference type="Gene3D" id="3.40.50.10930">
    <property type="match status" value="1"/>
</dbReference>
<comment type="subunit">
    <text evidence="10">Heterotrimer of RecB, RecC and RecD. All subunits contribute to DNA-binding.</text>
</comment>
<evidence type="ECO:0000256" key="6">
    <source>
        <dbReference type="ARBA" id="ARBA00022839"/>
    </source>
</evidence>
<feature type="domain" description="RecC C-terminal" evidence="11">
    <location>
        <begin position="797"/>
        <end position="1036"/>
    </location>
</feature>
<name>A0A346XSH6_9ACTN</name>
<sequence>MLEVTRGATGDVLVGALADVLATPLPDPMAREHVVVHSHGIERWISQHLGLRLGATGRADGVCANVAFPSPSEVVADVMRAAGADPLAVRAWQPASLTWRLLDLVDRGLPAAAQPLAARTEAAGDRRLVPLGLLAQQLHRYAVHRPDMVLDWLDGGSSDGAGRDLDDADAWQAAVVRLLAADIDRPAFPQQVVDTVAALDAGAPTPPGLQRLALFGFTAIPSTQLAVLAALARRIDVHLLLLHPSAADWAAVHDVAGAVDDRGLPILPARRDVALPAPRNRLLRAWGRDVRELQVVVQTVADGVHDVDADTADTLAMRPTILQRLQRAVRTDAPLDGATGTVEPDPSVQLHACPGRARQVQVLRDEILRVMAADPTIRPRDIIVMCPDVEAFAPLVAAHLAGGGSAADSRPDLRVRLADRSLRQTNPILRLLDEVLDLAATRVTASRLLDLLAADPVRRRFGFDADDLEDIGSWLERAGVRWGVDAAERSRFGLDGVRHNTLDEGLDRLLLGVAMADEGDRTLGGITPYDDIEGTGVRTVGRLAEVGNRLAALLPQLRTARPVDAWVDLLGMVVDQLGLASRDEPWQRTELTGLLRELADSADGLSTDVALNEVRDLLADRLRGRPSRANHMTGDLTVCTLVPMRSVPHRVVCLLGMDDGVFPRTARPHVDDLIARAPRVGDHDPRTEDRQLLLDAVASASDHLIVTWTGQEERSDEAVPPCVPVAELMRAVDQLAPGADRPLSDRLTTRHPRYAHDPAAFDPDGRPGFDQLAHRAAAATVSADDAGRALLPPPEDDDVDLAALSRFAIDPATTFVREALGIWVPDDPEAPDENVPVELDGLEGWKVGQALLAVSPSDTEALDGVVAAARGRGLLPPPELRPGKVNTIPVMVEELRAHCAQIGVPANGSGNHVAVDIAVDRWRVHGAVSGVVGDRIVDVSYSRLTGKRLMRAWIDLLALTVQDPERPWESVVVGRDKVQRKDVASSRRIDPLAPSADRRLELATGFLGDLLQLRHDGLREPLIVPSETAHAYAKARVVDHEASEEADNTACKAWDPHPMGFSSDCGRPAHVLLLGDVHTYDRLTREPPRPADERLGMAAEPHRFGALAMRLWAPLLQRLGGHR</sequence>
<dbReference type="NCBIfam" id="TIGR01450">
    <property type="entry name" value="recC"/>
    <property type="match status" value="1"/>
</dbReference>
<keyword evidence="8 10" id="KW-0238">DNA-binding</keyword>
<evidence type="ECO:0000256" key="4">
    <source>
        <dbReference type="ARBA" id="ARBA00022801"/>
    </source>
</evidence>
<evidence type="ECO:0000313" key="13">
    <source>
        <dbReference type="Proteomes" id="UP000264006"/>
    </source>
</evidence>
<dbReference type="InterPro" id="IPR027417">
    <property type="entry name" value="P-loop_NTPase"/>
</dbReference>
<comment type="function">
    <text evidence="10">A helicase/nuclease that prepares dsDNA breaks (DSB) for recombinational DNA repair. Binds to DSBs and unwinds DNA via a highly rapid and processive ATP-dependent bidirectional helicase activity. Unwinds dsDNA until it encounters a Chi (crossover hotspot instigator) sequence from the 3' direction. Cuts ssDNA a few nucleotides 3' to the Chi site. The properties and activities of the enzyme are changed at Chi. The Chi-altered holoenzyme produces a long 3'-ssDNA overhang and facilitates RecA-binding to the ssDNA for homologous DNA recombination and repair. Holoenzyme degrades any linearized DNA that is unable to undergo homologous recombination. In the holoenzyme this subunit recognizes the wild-type Chi sequence, and when added to isolated RecB increases its ATP-dependent helicase processivity.</text>
</comment>
<dbReference type="GO" id="GO:0000724">
    <property type="term" value="P:double-strand break repair via homologous recombination"/>
    <property type="evidence" value="ECO:0007669"/>
    <property type="project" value="UniProtKB-UniRule"/>
</dbReference>
<dbReference type="Pfam" id="PF04257">
    <property type="entry name" value="Exonuc_V_gamma"/>
    <property type="match status" value="1"/>
</dbReference>
<dbReference type="KEGG" id="euz:DVS28_a0466"/>
<dbReference type="PANTHER" id="PTHR30591:SF1">
    <property type="entry name" value="RECBCD ENZYME SUBUNIT RECC"/>
    <property type="match status" value="1"/>
</dbReference>
<dbReference type="GO" id="GO:0009338">
    <property type="term" value="C:exodeoxyribonuclease V complex"/>
    <property type="evidence" value="ECO:0007669"/>
    <property type="project" value="InterPro"/>
</dbReference>
<dbReference type="Pfam" id="PF17946">
    <property type="entry name" value="RecC_C"/>
    <property type="match status" value="1"/>
</dbReference>
<dbReference type="Gene3D" id="3.40.50.300">
    <property type="entry name" value="P-loop containing nucleotide triphosphate hydrolases"/>
    <property type="match status" value="1"/>
</dbReference>
<keyword evidence="2 10" id="KW-0547">Nucleotide-binding</keyword>
<comment type="miscellaneous">
    <text evidence="10">In the RecBCD complex, RecB has a slow 3'-5' helicase, an exonuclease activity and loads RecA onto ssDNA, RecD has a fast 5'-3' helicase activity, while RecC stimulates the ATPase and processivity of the RecB helicase and contributes to recognition of the Chi site.</text>
</comment>
<keyword evidence="1 10" id="KW-0540">Nuclease</keyword>
<dbReference type="EMBL" id="CP031165">
    <property type="protein sequence ID" value="AXV05173.1"/>
    <property type="molecule type" value="Genomic_DNA"/>
</dbReference>
<dbReference type="GO" id="GO:0003678">
    <property type="term" value="F:DNA helicase activity"/>
    <property type="evidence" value="ECO:0007669"/>
    <property type="project" value="UniProtKB-UniRule"/>
</dbReference>
<dbReference type="InterPro" id="IPR041500">
    <property type="entry name" value="RecC_C"/>
</dbReference>
<protein>
    <recommendedName>
        <fullName evidence="10">RecBCD enzyme subunit RecC</fullName>
    </recommendedName>
    <alternativeName>
        <fullName evidence="10">Exonuclease V subunit RecC</fullName>
        <shortName evidence="10">ExoV subunit RecC</shortName>
    </alternativeName>
    <alternativeName>
        <fullName evidence="10">Helicase/nuclease RecBCD subunit RecC</fullName>
    </alternativeName>
</protein>
<keyword evidence="13" id="KW-1185">Reference proteome</keyword>
<dbReference type="InterPro" id="IPR006697">
    <property type="entry name" value="RecC"/>
</dbReference>
<dbReference type="OrthoDB" id="9762834at2"/>
<comment type="similarity">
    <text evidence="10">Belongs to the RecC family.</text>
</comment>
<evidence type="ECO:0000256" key="7">
    <source>
        <dbReference type="ARBA" id="ARBA00022840"/>
    </source>
</evidence>
<dbReference type="GO" id="GO:0008854">
    <property type="term" value="F:exodeoxyribonuclease V activity"/>
    <property type="evidence" value="ECO:0007669"/>
    <property type="project" value="InterPro"/>
</dbReference>
<accession>A0A346XSH6</accession>
<dbReference type="PANTHER" id="PTHR30591">
    <property type="entry name" value="RECBCD ENZYME SUBUNIT RECC"/>
    <property type="match status" value="1"/>
</dbReference>
<dbReference type="Proteomes" id="UP000264006">
    <property type="component" value="Chromosome"/>
</dbReference>
<keyword evidence="5 10" id="KW-0347">Helicase</keyword>
<dbReference type="GO" id="GO:0003677">
    <property type="term" value="F:DNA binding"/>
    <property type="evidence" value="ECO:0007669"/>
    <property type="project" value="UniProtKB-UniRule"/>
</dbReference>
<evidence type="ECO:0000256" key="9">
    <source>
        <dbReference type="ARBA" id="ARBA00023204"/>
    </source>
</evidence>
<dbReference type="RefSeq" id="WP_114590017.1">
    <property type="nucleotide sequence ID" value="NZ_CP031165.1"/>
</dbReference>
<reference evidence="12 13" key="1">
    <citation type="submission" date="2018-09" db="EMBL/GenBank/DDBJ databases">
        <title>Complete genome sequence of Euzebya sp. DY32-46 isolated from seawater of Pacific Ocean.</title>
        <authorList>
            <person name="Xu L."/>
            <person name="Wu Y.-H."/>
            <person name="Xu X.-W."/>
        </authorList>
    </citation>
    <scope>NUCLEOTIDE SEQUENCE [LARGE SCALE GENOMIC DNA]</scope>
    <source>
        <strain evidence="12 13">DY32-46</strain>
    </source>
</reference>
<dbReference type="PIRSF" id="PIRSF000980">
    <property type="entry name" value="RecC"/>
    <property type="match status" value="1"/>
</dbReference>
<dbReference type="GO" id="GO:0005524">
    <property type="term" value="F:ATP binding"/>
    <property type="evidence" value="ECO:0007669"/>
    <property type="project" value="UniProtKB-UniRule"/>
</dbReference>
<dbReference type="Gene3D" id="1.10.10.160">
    <property type="match status" value="1"/>
</dbReference>
<keyword evidence="3 10" id="KW-0227">DNA damage</keyword>
<dbReference type="SUPFAM" id="SSF52540">
    <property type="entry name" value="P-loop containing nucleoside triphosphate hydrolases"/>
    <property type="match status" value="2"/>
</dbReference>
<evidence type="ECO:0000256" key="2">
    <source>
        <dbReference type="ARBA" id="ARBA00022741"/>
    </source>
</evidence>
<keyword evidence="7 10" id="KW-0067">ATP-binding</keyword>
<proteinExistence type="inferred from homology"/>
<dbReference type="Gene3D" id="1.10.486.10">
    <property type="entry name" value="PCRA, domain 4"/>
    <property type="match status" value="1"/>
</dbReference>
<evidence type="ECO:0000256" key="3">
    <source>
        <dbReference type="ARBA" id="ARBA00022763"/>
    </source>
</evidence>
<keyword evidence="6 10" id="KW-0269">Exonuclease</keyword>
<dbReference type="HAMAP" id="MF_01486">
    <property type="entry name" value="RecC"/>
    <property type="match status" value="1"/>
</dbReference>
<dbReference type="SUPFAM" id="SSF52980">
    <property type="entry name" value="Restriction endonuclease-like"/>
    <property type="match status" value="1"/>
</dbReference>
<evidence type="ECO:0000256" key="10">
    <source>
        <dbReference type="HAMAP-Rule" id="MF_01486"/>
    </source>
</evidence>